<comment type="caution">
    <text evidence="1">The sequence shown here is derived from an EMBL/GenBank/DDBJ whole genome shotgun (WGS) entry which is preliminary data.</text>
</comment>
<reference evidence="1 2" key="1">
    <citation type="submission" date="2018-06" db="EMBL/GenBank/DDBJ databases">
        <title>Rhizobium wuzhouense sp. nov., isolated from roots of Oryza officinalis.</title>
        <authorList>
            <person name="Yuan T."/>
        </authorList>
    </citation>
    <scope>NUCLEOTIDE SEQUENCE [LARGE SCALE GENOMIC DNA]</scope>
    <source>
        <strain evidence="1 2">W44</strain>
    </source>
</reference>
<sequence>MRRANTVRDGRTGACLPMAVLGQLECSPQIESRWIGDMFKVLVGKALEREVQHPDMQDSRVVLHKSDIYRQVAIGSLWWAGGEC</sequence>
<gene>
    <name evidence="1" type="ORF">DMY87_04285</name>
</gene>
<proteinExistence type="predicted"/>
<name>A0ABX5P190_9HYPH</name>
<evidence type="ECO:0000313" key="2">
    <source>
        <dbReference type="Proteomes" id="UP000247536"/>
    </source>
</evidence>
<accession>A0ABX5P190</accession>
<protein>
    <submittedName>
        <fullName evidence="1">Uncharacterized protein</fullName>
    </submittedName>
</protein>
<keyword evidence="2" id="KW-1185">Reference proteome</keyword>
<evidence type="ECO:0000313" key="1">
    <source>
        <dbReference type="EMBL" id="PYB77576.1"/>
    </source>
</evidence>
<dbReference type="EMBL" id="QJRY01000001">
    <property type="protein sequence ID" value="PYB77576.1"/>
    <property type="molecule type" value="Genomic_DNA"/>
</dbReference>
<organism evidence="1 2">
    <name type="scientific">Rhizobium wuzhouense</name>
    <dbReference type="NCBI Taxonomy" id="1986026"/>
    <lineage>
        <taxon>Bacteria</taxon>
        <taxon>Pseudomonadati</taxon>
        <taxon>Pseudomonadota</taxon>
        <taxon>Alphaproteobacteria</taxon>
        <taxon>Hyphomicrobiales</taxon>
        <taxon>Rhizobiaceae</taxon>
        <taxon>Rhizobium/Agrobacterium group</taxon>
        <taxon>Rhizobium</taxon>
    </lineage>
</organism>
<dbReference type="Proteomes" id="UP000247536">
    <property type="component" value="Unassembled WGS sequence"/>
</dbReference>